<protein>
    <submittedName>
        <fullName evidence="2">Uncharacterized protein</fullName>
    </submittedName>
</protein>
<organism evidence="2 3">
    <name type="scientific">Linum trigynum</name>
    <dbReference type="NCBI Taxonomy" id="586398"/>
    <lineage>
        <taxon>Eukaryota</taxon>
        <taxon>Viridiplantae</taxon>
        <taxon>Streptophyta</taxon>
        <taxon>Embryophyta</taxon>
        <taxon>Tracheophyta</taxon>
        <taxon>Spermatophyta</taxon>
        <taxon>Magnoliopsida</taxon>
        <taxon>eudicotyledons</taxon>
        <taxon>Gunneridae</taxon>
        <taxon>Pentapetalae</taxon>
        <taxon>rosids</taxon>
        <taxon>fabids</taxon>
        <taxon>Malpighiales</taxon>
        <taxon>Linaceae</taxon>
        <taxon>Linum</taxon>
    </lineage>
</organism>
<keyword evidence="3" id="KW-1185">Reference proteome</keyword>
<evidence type="ECO:0000313" key="3">
    <source>
        <dbReference type="Proteomes" id="UP001497516"/>
    </source>
</evidence>
<dbReference type="AlphaFoldDB" id="A0AAV2EQS7"/>
<reference evidence="2 3" key="1">
    <citation type="submission" date="2024-04" db="EMBL/GenBank/DDBJ databases">
        <authorList>
            <person name="Fracassetti M."/>
        </authorList>
    </citation>
    <scope>NUCLEOTIDE SEQUENCE [LARGE SCALE GENOMIC DNA]</scope>
</reference>
<dbReference type="EMBL" id="OZ034818">
    <property type="protein sequence ID" value="CAL1387835.1"/>
    <property type="molecule type" value="Genomic_DNA"/>
</dbReference>
<gene>
    <name evidence="2" type="ORF">LTRI10_LOCUS28792</name>
</gene>
<evidence type="ECO:0000313" key="2">
    <source>
        <dbReference type="EMBL" id="CAL1387835.1"/>
    </source>
</evidence>
<dbReference type="Proteomes" id="UP001497516">
    <property type="component" value="Chromosome 5"/>
</dbReference>
<feature type="region of interest" description="Disordered" evidence="1">
    <location>
        <begin position="67"/>
        <end position="97"/>
    </location>
</feature>
<proteinExistence type="predicted"/>
<sequence length="162" mass="16843">MMTCLEEILAKLERRATHRRATRSHLESTARDSSALATVEDAPAVAEFALVAVEIGAIGAAPQLAAADNDVAEEQSLTAGEEPPKEAKATQQPPPAAANISVVFLRDIVEKGDPDTANKDEQQLLPTISATTDHVVSSATPTNIAASSRVAISSTGIDKSCA</sequence>
<evidence type="ECO:0000256" key="1">
    <source>
        <dbReference type="SAM" id="MobiDB-lite"/>
    </source>
</evidence>
<accession>A0AAV2EQS7</accession>
<name>A0AAV2EQS7_9ROSI</name>